<dbReference type="PRINTS" id="PR00998">
    <property type="entry name" value="CRBOXYPTASET"/>
</dbReference>
<keyword evidence="1" id="KW-0378">Hydrolase</keyword>
<keyword evidence="1" id="KW-0121">Carboxypeptidase</keyword>
<keyword evidence="1" id="KW-0645">Protease</keyword>
<dbReference type="AlphaFoldDB" id="A0A7V5IZW9"/>
<dbReference type="GO" id="GO:0006508">
    <property type="term" value="P:proteolysis"/>
    <property type="evidence" value="ECO:0007669"/>
    <property type="project" value="InterPro"/>
</dbReference>
<dbReference type="Pfam" id="PF02074">
    <property type="entry name" value="Peptidase_M32"/>
    <property type="match status" value="1"/>
</dbReference>
<dbReference type="PROSITE" id="PS52034">
    <property type="entry name" value="PEPTIDASE_M32"/>
    <property type="match status" value="1"/>
</dbReference>
<dbReference type="GO" id="GO:0004181">
    <property type="term" value="F:metallocarboxypeptidase activity"/>
    <property type="evidence" value="ECO:0007669"/>
    <property type="project" value="InterPro"/>
</dbReference>
<feature type="non-terminal residue" evidence="1">
    <location>
        <position position="1"/>
    </location>
</feature>
<comment type="caution">
    <text evidence="1">The sequence shown here is derived from an EMBL/GenBank/DDBJ whole genome shotgun (WGS) entry which is preliminary data.</text>
</comment>
<dbReference type="EMBL" id="DRNS01000021">
    <property type="protein sequence ID" value="HHH14132.1"/>
    <property type="molecule type" value="Genomic_DNA"/>
</dbReference>
<gene>
    <name evidence="1" type="ORF">ENJ78_00305</name>
</gene>
<protein>
    <submittedName>
        <fullName evidence="1">Carboxypeptidase M32</fullName>
    </submittedName>
</protein>
<sequence>ERTVKVNELPELWNSKYKEYLGVDVPNDSKGILQDIHWSMGAIGYFPTYSTGTVLSATWKKLLEKDLNNPIEDLVKTKEGIKKMQDWQRDKIHCYGSMYTFKDLIKLNTGEGFSTEPWKEYLDNKYSKLYP</sequence>
<dbReference type="Proteomes" id="UP000886106">
    <property type="component" value="Unassembled WGS sequence"/>
</dbReference>
<dbReference type="Gene3D" id="1.10.1370.30">
    <property type="match status" value="1"/>
</dbReference>
<organism evidence="1">
    <name type="scientific">candidate division WWE3 bacterium</name>
    <dbReference type="NCBI Taxonomy" id="2053526"/>
    <lineage>
        <taxon>Bacteria</taxon>
        <taxon>Katanobacteria</taxon>
    </lineage>
</organism>
<dbReference type="PANTHER" id="PTHR34217">
    <property type="entry name" value="METAL-DEPENDENT CARBOXYPEPTIDASE"/>
    <property type="match status" value="1"/>
</dbReference>
<accession>A0A7V5IZW9</accession>
<dbReference type="PANTHER" id="PTHR34217:SF1">
    <property type="entry name" value="CARBOXYPEPTIDASE 1"/>
    <property type="match status" value="1"/>
</dbReference>
<proteinExistence type="predicted"/>
<dbReference type="SUPFAM" id="SSF55486">
    <property type="entry name" value="Metalloproteases ('zincins'), catalytic domain"/>
    <property type="match status" value="1"/>
</dbReference>
<dbReference type="InterPro" id="IPR001333">
    <property type="entry name" value="Peptidase_M32_Taq"/>
</dbReference>
<evidence type="ECO:0000313" key="1">
    <source>
        <dbReference type="EMBL" id="HHH14132.1"/>
    </source>
</evidence>
<reference evidence="1" key="1">
    <citation type="journal article" date="2020" name="mSystems">
        <title>Genome- and Community-Level Interaction Insights into Carbon Utilization and Element Cycling Functions of Hydrothermarchaeota in Hydrothermal Sediment.</title>
        <authorList>
            <person name="Zhou Z."/>
            <person name="Liu Y."/>
            <person name="Xu W."/>
            <person name="Pan J."/>
            <person name="Luo Z.H."/>
            <person name="Li M."/>
        </authorList>
    </citation>
    <scope>NUCLEOTIDE SEQUENCE [LARGE SCALE GENOMIC DNA]</scope>
    <source>
        <strain evidence="1">HyVt-517</strain>
    </source>
</reference>
<name>A0A7V5IZW9_UNCKA</name>